<dbReference type="InterPro" id="IPR057683">
    <property type="entry name" value="DUF7923"/>
</dbReference>
<protein>
    <recommendedName>
        <fullName evidence="4">C3H1-type domain-containing protein</fullName>
    </recommendedName>
</protein>
<keyword evidence="1" id="KW-0479">Metal-binding</keyword>
<accession>A0AAV9GZF0</accession>
<evidence type="ECO:0000313" key="6">
    <source>
        <dbReference type="Proteomes" id="UP001321760"/>
    </source>
</evidence>
<dbReference type="AlphaFoldDB" id="A0AAV9GZF0"/>
<feature type="region of interest" description="Disordered" evidence="3">
    <location>
        <begin position="354"/>
        <end position="394"/>
    </location>
</feature>
<evidence type="ECO:0000256" key="2">
    <source>
        <dbReference type="SAM" id="Coils"/>
    </source>
</evidence>
<dbReference type="Pfam" id="PF25542">
    <property type="entry name" value="zf-CCCH_12"/>
    <property type="match status" value="1"/>
</dbReference>
<feature type="region of interest" description="Disordered" evidence="3">
    <location>
        <begin position="319"/>
        <end position="342"/>
    </location>
</feature>
<feature type="compositionally biased region" description="Pro residues" evidence="3">
    <location>
        <begin position="374"/>
        <end position="384"/>
    </location>
</feature>
<evidence type="ECO:0000313" key="5">
    <source>
        <dbReference type="EMBL" id="KAK4453708.1"/>
    </source>
</evidence>
<feature type="zinc finger region" description="C3H1-type" evidence="1">
    <location>
        <begin position="407"/>
        <end position="435"/>
    </location>
</feature>
<dbReference type="InterPro" id="IPR000571">
    <property type="entry name" value="Znf_CCCH"/>
</dbReference>
<reference evidence="5" key="1">
    <citation type="journal article" date="2023" name="Mol. Phylogenet. Evol.">
        <title>Genome-scale phylogeny and comparative genomics of the fungal order Sordariales.</title>
        <authorList>
            <person name="Hensen N."/>
            <person name="Bonometti L."/>
            <person name="Westerberg I."/>
            <person name="Brannstrom I.O."/>
            <person name="Guillou S."/>
            <person name="Cros-Aarteil S."/>
            <person name="Calhoun S."/>
            <person name="Haridas S."/>
            <person name="Kuo A."/>
            <person name="Mondo S."/>
            <person name="Pangilinan J."/>
            <person name="Riley R."/>
            <person name="LaButti K."/>
            <person name="Andreopoulos B."/>
            <person name="Lipzen A."/>
            <person name="Chen C."/>
            <person name="Yan M."/>
            <person name="Daum C."/>
            <person name="Ng V."/>
            <person name="Clum A."/>
            <person name="Steindorff A."/>
            <person name="Ohm R.A."/>
            <person name="Martin F."/>
            <person name="Silar P."/>
            <person name="Natvig D.O."/>
            <person name="Lalanne C."/>
            <person name="Gautier V."/>
            <person name="Ament-Velasquez S.L."/>
            <person name="Kruys A."/>
            <person name="Hutchinson M.I."/>
            <person name="Powell A.J."/>
            <person name="Barry K."/>
            <person name="Miller A.N."/>
            <person name="Grigoriev I.V."/>
            <person name="Debuchy R."/>
            <person name="Gladieux P."/>
            <person name="Hiltunen Thoren M."/>
            <person name="Johannesson H."/>
        </authorList>
    </citation>
    <scope>NUCLEOTIDE SEQUENCE</scope>
    <source>
        <strain evidence="5">PSN243</strain>
    </source>
</reference>
<comment type="caution">
    <text evidence="5">The sequence shown here is derived from an EMBL/GenBank/DDBJ whole genome shotgun (WGS) entry which is preliminary data.</text>
</comment>
<proteinExistence type="predicted"/>
<dbReference type="GO" id="GO:0008270">
    <property type="term" value="F:zinc ion binding"/>
    <property type="evidence" value="ECO:0007669"/>
    <property type="project" value="UniProtKB-KW"/>
</dbReference>
<keyword evidence="1" id="KW-0863">Zinc-finger</keyword>
<dbReference type="Pfam" id="PF25540">
    <property type="entry name" value="DUF7923"/>
    <property type="match status" value="1"/>
</dbReference>
<keyword evidence="2" id="KW-0175">Coiled coil</keyword>
<feature type="coiled-coil region" evidence="2">
    <location>
        <begin position="40"/>
        <end position="88"/>
    </location>
</feature>
<evidence type="ECO:0000256" key="3">
    <source>
        <dbReference type="SAM" id="MobiDB-lite"/>
    </source>
</evidence>
<dbReference type="InterPro" id="IPR057654">
    <property type="entry name" value="Znf-CCCH_tandem"/>
</dbReference>
<dbReference type="PANTHER" id="PTHR37543">
    <property type="entry name" value="CCCH ZINC FINGER DNA BINDING PROTEIN (AFU_ORTHOLOGUE AFUA_5G12760)"/>
    <property type="match status" value="1"/>
</dbReference>
<feature type="domain" description="C3H1-type" evidence="4">
    <location>
        <begin position="407"/>
        <end position="435"/>
    </location>
</feature>
<dbReference type="Pfam" id="PF25543">
    <property type="entry name" value="zf-CCCH_tandem"/>
    <property type="match status" value="1"/>
</dbReference>
<evidence type="ECO:0000256" key="1">
    <source>
        <dbReference type="PROSITE-ProRule" id="PRU00723"/>
    </source>
</evidence>
<evidence type="ECO:0000259" key="4">
    <source>
        <dbReference type="PROSITE" id="PS50103"/>
    </source>
</evidence>
<dbReference type="Proteomes" id="UP001321760">
    <property type="component" value="Unassembled WGS sequence"/>
</dbReference>
<dbReference type="PANTHER" id="PTHR37543:SF1">
    <property type="entry name" value="CCCH ZINC FINGER DNA BINDING PROTEIN (AFU_ORTHOLOGUE AFUA_5G12760)"/>
    <property type="match status" value="1"/>
</dbReference>
<reference evidence="5" key="2">
    <citation type="submission" date="2023-05" db="EMBL/GenBank/DDBJ databases">
        <authorList>
            <consortium name="Lawrence Berkeley National Laboratory"/>
            <person name="Steindorff A."/>
            <person name="Hensen N."/>
            <person name="Bonometti L."/>
            <person name="Westerberg I."/>
            <person name="Brannstrom I.O."/>
            <person name="Guillou S."/>
            <person name="Cros-Aarteil S."/>
            <person name="Calhoun S."/>
            <person name="Haridas S."/>
            <person name="Kuo A."/>
            <person name="Mondo S."/>
            <person name="Pangilinan J."/>
            <person name="Riley R."/>
            <person name="Labutti K."/>
            <person name="Andreopoulos B."/>
            <person name="Lipzen A."/>
            <person name="Chen C."/>
            <person name="Yanf M."/>
            <person name="Daum C."/>
            <person name="Ng V."/>
            <person name="Clum A."/>
            <person name="Ohm R."/>
            <person name="Martin F."/>
            <person name="Silar P."/>
            <person name="Natvig D."/>
            <person name="Lalanne C."/>
            <person name="Gautier V."/>
            <person name="Ament-Velasquez S.L."/>
            <person name="Kruys A."/>
            <person name="Hutchinson M.I."/>
            <person name="Powell A.J."/>
            <person name="Barry K."/>
            <person name="Miller A.N."/>
            <person name="Grigoriev I.V."/>
            <person name="Debuchy R."/>
            <person name="Gladieux P."/>
            <person name="Thoren M.H."/>
            <person name="Johannesson H."/>
        </authorList>
    </citation>
    <scope>NUCLEOTIDE SEQUENCE</scope>
    <source>
        <strain evidence="5">PSN243</strain>
    </source>
</reference>
<organism evidence="5 6">
    <name type="scientific">Podospora aff. communis PSN243</name>
    <dbReference type="NCBI Taxonomy" id="3040156"/>
    <lineage>
        <taxon>Eukaryota</taxon>
        <taxon>Fungi</taxon>
        <taxon>Dikarya</taxon>
        <taxon>Ascomycota</taxon>
        <taxon>Pezizomycotina</taxon>
        <taxon>Sordariomycetes</taxon>
        <taxon>Sordariomycetidae</taxon>
        <taxon>Sordariales</taxon>
        <taxon>Podosporaceae</taxon>
        <taxon>Podospora</taxon>
    </lineage>
</organism>
<keyword evidence="6" id="KW-1185">Reference proteome</keyword>
<gene>
    <name evidence="5" type="ORF">QBC34DRAFT_191619</name>
</gene>
<dbReference type="PROSITE" id="PS50103">
    <property type="entry name" value="ZF_C3H1"/>
    <property type="match status" value="1"/>
</dbReference>
<name>A0AAV9GZF0_9PEZI</name>
<keyword evidence="1" id="KW-0862">Zinc</keyword>
<dbReference type="EMBL" id="MU865919">
    <property type="protein sequence ID" value="KAK4453708.1"/>
    <property type="molecule type" value="Genomic_DNA"/>
</dbReference>
<sequence>MAMGQGQILDFVQRFRALQMQTHSRDDLIQDLLVYAEGVESKLRTENQNLISQLRDAELDLTDATKSRRELQQQLQLSENQSNVLLQENAHLKNHNPYVLVLIDGDGLLFSESYIRQGVEGGKRAAYALRSAILQQCGEHASGIEVIAKVYANLAGLAKAMRRDGSLDNEMDLKDFSLGFSQGKATFDFVDVGHGKERADNKIKETAKWHLRNYNCKQVLLGISHDAGYAPFLDELFQDSLIKNIVTVIEGYPTVRELVATDVRIMVLDDTLFRSDKLVDRSLIAPPTTASLGVIGMTSVVASAITSTAAAVAAMTTTTTTNGGNQATSPTTSSNSTPTPAPVATYARAISSASPPPQITLPLQPRSAPTPAKSAPPKPAPWNPGPRGLDPPLQVSQSALDSIKKRKDSNKLCNNHYLRGPCSKGDSCCFEHKYKPTKDEINAIAFLTRLNPCESGQDCEVENCIYGHHCPSVNRDGFCTHPFCKFQIEDHPPGTKFRGKTH</sequence>